<dbReference type="GeneID" id="1463418"/>
<dbReference type="InterPro" id="IPR006883">
    <property type="entry name" value="AcMNPV_PIF-4"/>
</dbReference>
<keyword evidence="1" id="KW-1133">Transmembrane helix</keyword>
<dbReference type="OrthoDB" id="16714at10239"/>
<evidence type="ECO:0000313" key="2">
    <source>
        <dbReference type="EMBL" id="AAP85712.1"/>
    </source>
</evidence>
<gene>
    <name evidence="2" type="primary">ORF_75</name>
</gene>
<reference evidence="2 4" key="1">
    <citation type="journal article" date="2003" name="Virology">
        <title>The complete sequence of the Adoxophyes orana granulovirus genome.</title>
        <authorList>
            <person name="Wormleaton S."/>
            <person name="Kuzio J."/>
            <person name="Winstanley D."/>
        </authorList>
    </citation>
    <scope>NUCLEOTIDE SEQUENCE [LARGE SCALE GENOMIC DNA]</scope>
</reference>
<evidence type="ECO:0000313" key="3">
    <source>
        <dbReference type="EMBL" id="AJA91715.1"/>
    </source>
</evidence>
<organism evidence="2 4">
    <name type="scientific">Adoxophyes orana granulovirus</name>
    <name type="common">AoGV</name>
    <dbReference type="NCBI Taxonomy" id="170617"/>
    <lineage>
        <taxon>Viruses</taxon>
        <taxon>Viruses incertae sedis</taxon>
        <taxon>Naldaviricetes</taxon>
        <taxon>Lefavirales</taxon>
        <taxon>Baculoviridae</taxon>
        <taxon>Betabaculovirus</taxon>
        <taxon>Betabaculovirus adoranae</taxon>
    </lineage>
</organism>
<keyword evidence="1" id="KW-0812">Transmembrane</keyword>
<dbReference type="EMBL" id="KM226332">
    <property type="protein sequence ID" value="AJA91715.1"/>
    <property type="molecule type" value="Genomic_DNA"/>
</dbReference>
<organismHost>
    <name type="scientific">Adoxophyes</name>
    <dbReference type="NCBI Taxonomy" id="85584"/>
</organismHost>
<evidence type="ECO:0000313" key="4">
    <source>
        <dbReference type="Proteomes" id="UP000202129"/>
    </source>
</evidence>
<protein>
    <submittedName>
        <fullName evidence="2">ORF_75</fullName>
    </submittedName>
    <submittedName>
        <fullName evidence="3">Per os infectivity factor 4</fullName>
    </submittedName>
</protein>
<dbReference type="RefSeq" id="NP_872529.1">
    <property type="nucleotide sequence ID" value="NC_005038.1"/>
</dbReference>
<dbReference type="Pfam" id="PF04798">
    <property type="entry name" value="Baculo_19"/>
    <property type="match status" value="1"/>
</dbReference>
<sequence length="166" mass="18556">MSSTDMITMTSLGVGLVVTILLLFWYMNPLIILGNQLIRYGHVYLGPVVNVLERDNDKLIVIEPDDTVLLNTAGILYYYFEGGASQRMCPSNEYAVVRMARRDIVLINENNSYNIACTPTSALALKRHFESAILSKLSFPIPWDASYTVIDVINMLIDNGVIGIYS</sequence>
<reference evidence="3" key="2">
    <citation type="journal article" date="2015" name="J. Gen. Virol.">
        <title>Isolation of an Adoxophyes orana granulovirus (AdorGV) occlusion body morphology mutant: biological activity, genome sequence and relationship to other isolates of AdorGV.</title>
        <authorList>
            <person name="Nakai M."/>
            <person name="Harrison R.L."/>
            <person name="Uchida H."/>
            <person name="Ukuda R."/>
            <person name="Hikihara S."/>
            <person name="Ishii K."/>
            <person name="Kunimi Y."/>
        </authorList>
    </citation>
    <scope>NUCLEOTIDE SEQUENCE</scope>
    <source>
        <strain evidence="3">Miyazaki</strain>
    </source>
</reference>
<dbReference type="EMBL" id="AF547984">
    <property type="protein sequence ID" value="AAP85712.1"/>
    <property type="molecule type" value="Genomic_DNA"/>
</dbReference>
<keyword evidence="4" id="KW-1185">Reference proteome</keyword>
<dbReference type="Proteomes" id="UP000202129">
    <property type="component" value="Segment"/>
</dbReference>
<dbReference type="KEGG" id="vg:1463418"/>
<proteinExistence type="predicted"/>
<evidence type="ECO:0000256" key="1">
    <source>
        <dbReference type="SAM" id="Phobius"/>
    </source>
</evidence>
<keyword evidence="1" id="KW-0472">Membrane</keyword>
<accession>Q7T9U0</accession>
<name>Q7T9U0_GVAO</name>
<feature type="transmembrane region" description="Helical" evidence="1">
    <location>
        <begin position="6"/>
        <end position="26"/>
    </location>
</feature>